<keyword evidence="10" id="KW-1185">Reference proteome</keyword>
<reference evidence="9" key="1">
    <citation type="journal article" date="2020" name="Stud. Mycol.">
        <title>101 Dothideomycetes genomes: a test case for predicting lifestyles and emergence of pathogens.</title>
        <authorList>
            <person name="Haridas S."/>
            <person name="Albert R."/>
            <person name="Binder M."/>
            <person name="Bloem J."/>
            <person name="Labutti K."/>
            <person name="Salamov A."/>
            <person name="Andreopoulos B."/>
            <person name="Baker S."/>
            <person name="Barry K."/>
            <person name="Bills G."/>
            <person name="Bluhm B."/>
            <person name="Cannon C."/>
            <person name="Castanera R."/>
            <person name="Culley D."/>
            <person name="Daum C."/>
            <person name="Ezra D."/>
            <person name="Gonzalez J."/>
            <person name="Henrissat B."/>
            <person name="Kuo A."/>
            <person name="Liang C."/>
            <person name="Lipzen A."/>
            <person name="Lutzoni F."/>
            <person name="Magnuson J."/>
            <person name="Mondo S."/>
            <person name="Nolan M."/>
            <person name="Ohm R."/>
            <person name="Pangilinan J."/>
            <person name="Park H.-J."/>
            <person name="Ramirez L."/>
            <person name="Alfaro M."/>
            <person name="Sun H."/>
            <person name="Tritt A."/>
            <person name="Yoshinaga Y."/>
            <person name="Zwiers L.-H."/>
            <person name="Turgeon B."/>
            <person name="Goodwin S."/>
            <person name="Spatafora J."/>
            <person name="Crous P."/>
            <person name="Grigoriev I."/>
        </authorList>
    </citation>
    <scope>NUCLEOTIDE SEQUENCE</scope>
    <source>
        <strain evidence="9">CBS 161.51</strain>
    </source>
</reference>
<dbReference type="GO" id="GO:0008270">
    <property type="term" value="F:zinc ion binding"/>
    <property type="evidence" value="ECO:0007669"/>
    <property type="project" value="UniProtKB-KW"/>
</dbReference>
<evidence type="ECO:0000313" key="10">
    <source>
        <dbReference type="Proteomes" id="UP000800038"/>
    </source>
</evidence>
<feature type="domain" description="RING-type" evidence="8">
    <location>
        <begin position="67"/>
        <end position="131"/>
    </location>
</feature>
<dbReference type="PANTHER" id="PTHR45969:SF69">
    <property type="entry name" value="FINGER DOMAIN PROTEIN, PUTATIVE (AFU_ORTHOLOGUE AFUA_3G12190)-RELATED"/>
    <property type="match status" value="1"/>
</dbReference>
<dbReference type="EMBL" id="ML976108">
    <property type="protein sequence ID" value="KAF1938329.1"/>
    <property type="molecule type" value="Genomic_DNA"/>
</dbReference>
<dbReference type="OrthoDB" id="8062037at2759"/>
<keyword evidence="5" id="KW-0862">Zinc</keyword>
<proteinExistence type="predicted"/>
<evidence type="ECO:0000256" key="7">
    <source>
        <dbReference type="SAM" id="MobiDB-lite"/>
    </source>
</evidence>
<feature type="region of interest" description="Disordered" evidence="7">
    <location>
        <begin position="1"/>
        <end position="41"/>
    </location>
</feature>
<organism evidence="9 10">
    <name type="scientific">Clathrospora elynae</name>
    <dbReference type="NCBI Taxonomy" id="706981"/>
    <lineage>
        <taxon>Eukaryota</taxon>
        <taxon>Fungi</taxon>
        <taxon>Dikarya</taxon>
        <taxon>Ascomycota</taxon>
        <taxon>Pezizomycotina</taxon>
        <taxon>Dothideomycetes</taxon>
        <taxon>Pleosporomycetidae</taxon>
        <taxon>Pleosporales</taxon>
        <taxon>Diademaceae</taxon>
        <taxon>Clathrospora</taxon>
    </lineage>
</organism>
<dbReference type="PROSITE" id="PS50089">
    <property type="entry name" value="ZF_RING_2"/>
    <property type="match status" value="1"/>
</dbReference>
<evidence type="ECO:0000259" key="8">
    <source>
        <dbReference type="PROSITE" id="PS50089"/>
    </source>
</evidence>
<evidence type="ECO:0000256" key="6">
    <source>
        <dbReference type="PROSITE-ProRule" id="PRU00175"/>
    </source>
</evidence>
<dbReference type="Pfam" id="PF12678">
    <property type="entry name" value="zf-rbx1"/>
    <property type="match status" value="1"/>
</dbReference>
<dbReference type="UniPathway" id="UPA00143"/>
<name>A0A6A5SFZ2_9PLEO</name>
<feature type="compositionally biased region" description="Basic and acidic residues" evidence="7">
    <location>
        <begin position="30"/>
        <end position="41"/>
    </location>
</feature>
<evidence type="ECO:0000313" key="9">
    <source>
        <dbReference type="EMBL" id="KAF1938329.1"/>
    </source>
</evidence>
<evidence type="ECO:0000256" key="2">
    <source>
        <dbReference type="ARBA" id="ARBA00022723"/>
    </source>
</evidence>
<dbReference type="CDD" id="cd16448">
    <property type="entry name" value="RING-H2"/>
    <property type="match status" value="1"/>
</dbReference>
<dbReference type="GO" id="GO:0061630">
    <property type="term" value="F:ubiquitin protein ligase activity"/>
    <property type="evidence" value="ECO:0007669"/>
    <property type="project" value="TreeGrafter"/>
</dbReference>
<dbReference type="GO" id="GO:0051603">
    <property type="term" value="P:proteolysis involved in protein catabolic process"/>
    <property type="evidence" value="ECO:0007669"/>
    <property type="project" value="UniProtKB-ARBA"/>
</dbReference>
<comment type="pathway">
    <text evidence="1">Protein modification; protein ubiquitination.</text>
</comment>
<dbReference type="InterPro" id="IPR001841">
    <property type="entry name" value="Znf_RING"/>
</dbReference>
<keyword evidence="4" id="KW-0833">Ubl conjugation pathway</keyword>
<dbReference type="SMART" id="SM00184">
    <property type="entry name" value="RING"/>
    <property type="match status" value="1"/>
</dbReference>
<evidence type="ECO:0000256" key="1">
    <source>
        <dbReference type="ARBA" id="ARBA00004906"/>
    </source>
</evidence>
<dbReference type="InterPro" id="IPR013083">
    <property type="entry name" value="Znf_RING/FYVE/PHD"/>
</dbReference>
<keyword evidence="2" id="KW-0479">Metal-binding</keyword>
<dbReference type="InterPro" id="IPR024766">
    <property type="entry name" value="Znf_RING_H2"/>
</dbReference>
<dbReference type="Gene3D" id="3.30.40.10">
    <property type="entry name" value="Zinc/RING finger domain, C3HC4 (zinc finger)"/>
    <property type="match status" value="1"/>
</dbReference>
<dbReference type="Proteomes" id="UP000800038">
    <property type="component" value="Unassembled WGS sequence"/>
</dbReference>
<dbReference type="SUPFAM" id="SSF57850">
    <property type="entry name" value="RING/U-box"/>
    <property type="match status" value="1"/>
</dbReference>
<dbReference type="GO" id="GO:0016567">
    <property type="term" value="P:protein ubiquitination"/>
    <property type="evidence" value="ECO:0007669"/>
    <property type="project" value="UniProtKB-UniPathway"/>
</dbReference>
<keyword evidence="3 6" id="KW-0863">Zinc-finger</keyword>
<dbReference type="AlphaFoldDB" id="A0A6A5SFZ2"/>
<sequence>MADVGSTGEVDMSLSSAALPDDATQVPASEDQHTAPRDSLPHQKHFLSHDLVLSADDTELPRPGIECGVCLEELVAHTQSDENNHSPSTLESGSTSTVVFLKPCTHFFHDKCIRQWHNSTRPERNTCPICRLVLFVADPLTAAQIRQLHGDSRPLGPYRRLGPNDVLINWEAYIMDVVASQHVRRELDRVLVSGGKHHWVEICKDVRNSCLEVGGTLRHIFEPYRDTFMLVLLAIPMMHAIIRNDNAVRNRGLAEFSDWCDEARELLGTERMLNLSMEMRRNGLFESDVHRVVTLPTIYIQARRESIFRVEEIRAELALQRARRSMRGRLARIAGAVLPQCFVKMLAHDSE</sequence>
<dbReference type="PANTHER" id="PTHR45969">
    <property type="entry name" value="RING ZINC FINGER PROTEIN-RELATED"/>
    <property type="match status" value="1"/>
</dbReference>
<gene>
    <name evidence="9" type="ORF">EJ02DRAFT_457956</name>
</gene>
<accession>A0A6A5SFZ2</accession>
<evidence type="ECO:0000256" key="4">
    <source>
        <dbReference type="ARBA" id="ARBA00022786"/>
    </source>
</evidence>
<protein>
    <recommendedName>
        <fullName evidence="8">RING-type domain-containing protein</fullName>
    </recommendedName>
</protein>
<evidence type="ECO:0000256" key="5">
    <source>
        <dbReference type="ARBA" id="ARBA00022833"/>
    </source>
</evidence>
<evidence type="ECO:0000256" key="3">
    <source>
        <dbReference type="ARBA" id="ARBA00022771"/>
    </source>
</evidence>